<evidence type="ECO:0000313" key="9">
    <source>
        <dbReference type="EMBL" id="SHI31424.1"/>
    </source>
</evidence>
<dbReference type="PANTHER" id="PTHR10629:SF52">
    <property type="entry name" value="DNA (CYTOSINE-5)-METHYLTRANSFERASE 1"/>
    <property type="match status" value="1"/>
</dbReference>
<dbReference type="OrthoDB" id="32195at2"/>
<evidence type="ECO:0000256" key="6">
    <source>
        <dbReference type="PROSITE-ProRule" id="PRU01016"/>
    </source>
</evidence>
<dbReference type="InterPro" id="IPR031303">
    <property type="entry name" value="C5_meth_CS"/>
</dbReference>
<dbReference type="InterPro" id="IPR029063">
    <property type="entry name" value="SAM-dependent_MTases_sf"/>
</dbReference>
<evidence type="ECO:0000256" key="3">
    <source>
        <dbReference type="ARBA" id="ARBA00022691"/>
    </source>
</evidence>
<evidence type="ECO:0000256" key="8">
    <source>
        <dbReference type="RuleBase" id="RU000417"/>
    </source>
</evidence>
<dbReference type="AlphaFoldDB" id="A0A1M6A4H5"/>
<dbReference type="GO" id="GO:0003886">
    <property type="term" value="F:DNA (cytosine-5-)-methyltransferase activity"/>
    <property type="evidence" value="ECO:0007669"/>
    <property type="project" value="UniProtKB-EC"/>
</dbReference>
<dbReference type="EC" id="2.1.1.37" evidence="8"/>
<dbReference type="GO" id="GO:0009307">
    <property type="term" value="P:DNA restriction-modification system"/>
    <property type="evidence" value="ECO:0007669"/>
    <property type="project" value="UniProtKB-KW"/>
</dbReference>
<evidence type="ECO:0000256" key="5">
    <source>
        <dbReference type="ARBA" id="ARBA00047422"/>
    </source>
</evidence>
<comment type="catalytic activity">
    <reaction evidence="5 8">
        <text>a 2'-deoxycytidine in DNA + S-adenosyl-L-methionine = a 5-methyl-2'-deoxycytidine in DNA + S-adenosyl-L-homocysteine + H(+)</text>
        <dbReference type="Rhea" id="RHEA:13681"/>
        <dbReference type="Rhea" id="RHEA-COMP:11369"/>
        <dbReference type="Rhea" id="RHEA-COMP:11370"/>
        <dbReference type="ChEBI" id="CHEBI:15378"/>
        <dbReference type="ChEBI" id="CHEBI:57856"/>
        <dbReference type="ChEBI" id="CHEBI:59789"/>
        <dbReference type="ChEBI" id="CHEBI:85452"/>
        <dbReference type="ChEBI" id="CHEBI:85454"/>
        <dbReference type="EC" id="2.1.1.37"/>
    </reaction>
</comment>
<feature type="active site" evidence="6">
    <location>
        <position position="154"/>
    </location>
</feature>
<dbReference type="Gene3D" id="3.40.50.150">
    <property type="entry name" value="Vaccinia Virus protein VP39"/>
    <property type="match status" value="1"/>
</dbReference>
<dbReference type="NCBIfam" id="TIGR00675">
    <property type="entry name" value="dcm"/>
    <property type="match status" value="1"/>
</dbReference>
<dbReference type="InterPro" id="IPR001525">
    <property type="entry name" value="C5_MeTfrase"/>
</dbReference>
<dbReference type="STRING" id="797419.SAMN05216556_10273"/>
<dbReference type="PROSITE" id="PS00094">
    <property type="entry name" value="C5_MTASE_1"/>
    <property type="match status" value="1"/>
</dbReference>
<evidence type="ECO:0000256" key="7">
    <source>
        <dbReference type="RuleBase" id="RU000416"/>
    </source>
</evidence>
<dbReference type="InterPro" id="IPR018117">
    <property type="entry name" value="C5_DNA_meth_AS"/>
</dbReference>
<evidence type="ECO:0000256" key="4">
    <source>
        <dbReference type="ARBA" id="ARBA00022747"/>
    </source>
</evidence>
<dbReference type="GO" id="GO:0003677">
    <property type="term" value="F:DNA binding"/>
    <property type="evidence" value="ECO:0007669"/>
    <property type="project" value="TreeGrafter"/>
</dbReference>
<dbReference type="PROSITE" id="PS51679">
    <property type="entry name" value="SAM_MT_C5"/>
    <property type="match status" value="1"/>
</dbReference>
<reference evidence="10" key="1">
    <citation type="submission" date="2016-11" db="EMBL/GenBank/DDBJ databases">
        <authorList>
            <person name="Varghese N."/>
            <person name="Submissions S."/>
        </authorList>
    </citation>
    <scope>NUCLEOTIDE SEQUENCE [LARGE SCALE GENOMIC DNA]</scope>
    <source>
        <strain evidence="10">DSM 26349</strain>
    </source>
</reference>
<evidence type="ECO:0000256" key="1">
    <source>
        <dbReference type="ARBA" id="ARBA00022603"/>
    </source>
</evidence>
<dbReference type="Gene3D" id="3.90.120.10">
    <property type="entry name" value="DNA Methylase, subunit A, domain 2"/>
    <property type="match status" value="1"/>
</dbReference>
<name>A0A1M6A4H5_9FLAO</name>
<dbReference type="SUPFAM" id="SSF53335">
    <property type="entry name" value="S-adenosyl-L-methionine-dependent methyltransferases"/>
    <property type="match status" value="1"/>
</dbReference>
<dbReference type="EMBL" id="FQYV01000001">
    <property type="protein sequence ID" value="SHI31424.1"/>
    <property type="molecule type" value="Genomic_DNA"/>
</dbReference>
<dbReference type="RefSeq" id="WP_083540636.1">
    <property type="nucleotide sequence ID" value="NZ_FNNS01000002.1"/>
</dbReference>
<protein>
    <recommendedName>
        <fullName evidence="8">Cytosine-specific methyltransferase</fullName>
        <ecNumber evidence="8">2.1.1.37</ecNumber>
    </recommendedName>
</protein>
<evidence type="ECO:0000256" key="2">
    <source>
        <dbReference type="ARBA" id="ARBA00022679"/>
    </source>
</evidence>
<dbReference type="InterPro" id="IPR050390">
    <property type="entry name" value="C5-Methyltransferase"/>
</dbReference>
<evidence type="ECO:0000313" key="10">
    <source>
        <dbReference type="Proteomes" id="UP000184172"/>
    </source>
</evidence>
<proteinExistence type="inferred from homology"/>
<comment type="similarity">
    <text evidence="6 7">Belongs to the class I-like SAM-binding methyltransferase superfamily. C5-methyltransferase family.</text>
</comment>
<dbReference type="PANTHER" id="PTHR10629">
    <property type="entry name" value="CYTOSINE-SPECIFIC METHYLTRANSFERASE"/>
    <property type="match status" value="1"/>
</dbReference>
<dbReference type="GO" id="GO:0044027">
    <property type="term" value="P:negative regulation of gene expression via chromosomal CpG island methylation"/>
    <property type="evidence" value="ECO:0007669"/>
    <property type="project" value="TreeGrafter"/>
</dbReference>
<keyword evidence="3 6" id="KW-0949">S-adenosyl-L-methionine</keyword>
<dbReference type="GO" id="GO:0032259">
    <property type="term" value="P:methylation"/>
    <property type="evidence" value="ECO:0007669"/>
    <property type="project" value="UniProtKB-KW"/>
</dbReference>
<keyword evidence="10" id="KW-1185">Reference proteome</keyword>
<keyword evidence="4" id="KW-0680">Restriction system</keyword>
<organism evidence="9 10">
    <name type="scientific">Aequorivita viscosa</name>
    <dbReference type="NCBI Taxonomy" id="797419"/>
    <lineage>
        <taxon>Bacteria</taxon>
        <taxon>Pseudomonadati</taxon>
        <taxon>Bacteroidota</taxon>
        <taxon>Flavobacteriia</taxon>
        <taxon>Flavobacteriales</taxon>
        <taxon>Flavobacteriaceae</taxon>
        <taxon>Aequorivita</taxon>
    </lineage>
</organism>
<accession>A0A1M6A4H5</accession>
<gene>
    <name evidence="9" type="ORF">SAMN04487908_10172</name>
</gene>
<dbReference type="PRINTS" id="PR00105">
    <property type="entry name" value="C5METTRFRASE"/>
</dbReference>
<dbReference type="Proteomes" id="UP000184172">
    <property type="component" value="Unassembled WGS sequence"/>
</dbReference>
<dbReference type="PROSITE" id="PS00095">
    <property type="entry name" value="C5_MTASE_2"/>
    <property type="match status" value="1"/>
</dbReference>
<sequence length="454" mass="51579">MRTLTTDIENTSVVEEPQLAVKFNVKTELQKKEVKGKSTLNMLSLFSGCGGMDLGFEGDFSVLKSSVNEILNPDFIEKELDNNFVQLKKTRFNTVFANDILKDARNAWVHYFSKRGHDIEDYQTDSIVDLVKLHQSGTKIFPENIDIVTGGFPCQDFSVAGKRNGFNSHKNHKGELNTETCATEETRGKLYMWMKQVIEITQPKIFIAENVKGLVNLSNVKDIIQSDFSSTGDNGYLVLKPRVLHAADYGVPQSRERVFFIGIKKSALKKSALEKLEKEIISEKFNPYPKPTHAYTTDGDNLKRHVDLKELFANLEEPEKSNDLSQKFYSKAKFMGKHCQGQIEIKPDGISPTIRAEHHGNIEFRRLSKKNGGILTEELSKGLKERRLTPRECALIQTFPPDYEFVIENKQGRKGSYLVSPSKAYKIIGNAVPPLLAYNLAKRIEDVWDLYFKK</sequence>
<keyword evidence="1 6" id="KW-0489">Methyltransferase</keyword>
<dbReference type="Pfam" id="PF00145">
    <property type="entry name" value="DNA_methylase"/>
    <property type="match status" value="1"/>
</dbReference>
<keyword evidence="2 6" id="KW-0808">Transferase</keyword>